<accession>A0A8S1NTJ0</accession>
<dbReference type="PANTHER" id="PTHR19920:SF0">
    <property type="entry name" value="CYTOSOLIC IRON-SULFUR PROTEIN ASSEMBLY PROTEIN CIAO1-RELATED"/>
    <property type="match status" value="1"/>
</dbReference>
<protein>
    <recommendedName>
        <fullName evidence="4">WD40-repeat-containing domain</fullName>
    </recommendedName>
</protein>
<dbReference type="OrthoDB" id="7832001at2759"/>
<dbReference type="PANTHER" id="PTHR19920">
    <property type="entry name" value="WD40 PROTEIN CIAO1"/>
    <property type="match status" value="1"/>
</dbReference>
<evidence type="ECO:0000313" key="2">
    <source>
        <dbReference type="EMBL" id="CAD8096597.1"/>
    </source>
</evidence>
<dbReference type="Pfam" id="PF00400">
    <property type="entry name" value="WD40"/>
    <property type="match status" value="3"/>
</dbReference>
<reference evidence="2" key="1">
    <citation type="submission" date="2021-01" db="EMBL/GenBank/DDBJ databases">
        <authorList>
            <consortium name="Genoscope - CEA"/>
            <person name="William W."/>
        </authorList>
    </citation>
    <scope>NUCLEOTIDE SEQUENCE</scope>
</reference>
<gene>
    <name evidence="2" type="ORF">PSON_ATCC_30995.1.T0660246</name>
</gene>
<organism evidence="2 3">
    <name type="scientific">Paramecium sonneborni</name>
    <dbReference type="NCBI Taxonomy" id="65129"/>
    <lineage>
        <taxon>Eukaryota</taxon>
        <taxon>Sar</taxon>
        <taxon>Alveolata</taxon>
        <taxon>Ciliophora</taxon>
        <taxon>Intramacronucleata</taxon>
        <taxon>Oligohymenophorea</taxon>
        <taxon>Peniculida</taxon>
        <taxon>Parameciidae</taxon>
        <taxon>Paramecium</taxon>
    </lineage>
</organism>
<proteinExistence type="predicted"/>
<evidence type="ECO:0000256" key="1">
    <source>
        <dbReference type="PROSITE-ProRule" id="PRU00221"/>
    </source>
</evidence>
<dbReference type="SMART" id="SM00320">
    <property type="entry name" value="WD40"/>
    <property type="match status" value="4"/>
</dbReference>
<evidence type="ECO:0008006" key="4">
    <source>
        <dbReference type="Google" id="ProtNLM"/>
    </source>
</evidence>
<feature type="repeat" description="WD" evidence="1">
    <location>
        <begin position="463"/>
        <end position="495"/>
    </location>
</feature>
<keyword evidence="1" id="KW-0853">WD repeat</keyword>
<keyword evidence="3" id="KW-1185">Reference proteome</keyword>
<dbReference type="PROSITE" id="PS50082">
    <property type="entry name" value="WD_REPEATS_2"/>
    <property type="match status" value="2"/>
</dbReference>
<evidence type="ECO:0000313" key="3">
    <source>
        <dbReference type="Proteomes" id="UP000692954"/>
    </source>
</evidence>
<dbReference type="GO" id="GO:0097361">
    <property type="term" value="C:cytosolic [4Fe-4S] assembly targeting complex"/>
    <property type="evidence" value="ECO:0007669"/>
    <property type="project" value="TreeGrafter"/>
</dbReference>
<feature type="repeat" description="WD" evidence="1">
    <location>
        <begin position="508"/>
        <end position="539"/>
    </location>
</feature>
<sequence length="732" mass="86805">MNQEKCIKHNEYVIFHNPSQADLSLRNLCSFCVTEMKDDLVLITDVQQQLKGLKIKIQQENEELYNKNMLILLQGKEDVKQFKSQLMFQLDKFLKCIDQQTDLIKKSVENFNHLIKEIPINDTQFFQKKYQEIEQQLPNYGGIKEILIKNLGLISSLNFISKLEEIFKKFGFQCQSYKQEILNLDQSDQEQAINLNLQCDNHKKQIIRIDLNEKKTIPNRLACSDCIAEHHIKYTELNKFYKDWLNYQKNQKNVLEQKKKFIIQNQEKYGQLLIDFKEKICNLISQYDIQQNDSNQKFIQQIEYSKVKTYAKLSELSQQRIIEIADKISMLLNKGEQEENELLDLGQIWSQSLKANFFNFQRNLLVILTILDPVEVNSQLFKKEVTSQGIESEELNEKTENFQQQQEQKSFEYELLSQSSLQQQEFCYSIAINKNNSIVIAGCKSNIRIFEFKEELLKEIQVLNEHSDYVNCLYFMNQSDSFVSGSRDNSIKIWKKNIENQWECNYTLNDHQGSILCIITNNAQDLIISGSSDKQIKFWRRQNCNQFFFWQKQTKWSCLQTISSHVKSVYSLSLIEEQNKLISCGYDNKILVIIQQNKTWIIIQTIIVKQSGYRICFINQNLFSFQPDNHNKMLIYEKINEEYIQKQEVLIKNGNSCYSFFPQKFIKNKQFLVSKNGSHINFIRLNFNQQFQLDYSINLIEDQIYGDISDDGEYLLTWDNKTKEIQIRKYKE</sequence>
<dbReference type="GO" id="GO:0016226">
    <property type="term" value="P:iron-sulfur cluster assembly"/>
    <property type="evidence" value="ECO:0007669"/>
    <property type="project" value="TreeGrafter"/>
</dbReference>
<dbReference type="PROSITE" id="PS50294">
    <property type="entry name" value="WD_REPEATS_REGION"/>
    <property type="match status" value="2"/>
</dbReference>
<comment type="caution">
    <text evidence="2">The sequence shown here is derived from an EMBL/GenBank/DDBJ whole genome shotgun (WGS) entry which is preliminary data.</text>
</comment>
<dbReference type="InterPro" id="IPR001680">
    <property type="entry name" value="WD40_rpt"/>
</dbReference>
<dbReference type="Proteomes" id="UP000692954">
    <property type="component" value="Unassembled WGS sequence"/>
</dbReference>
<dbReference type="AlphaFoldDB" id="A0A8S1NTJ0"/>
<dbReference type="EMBL" id="CAJJDN010000066">
    <property type="protein sequence ID" value="CAD8096597.1"/>
    <property type="molecule type" value="Genomic_DNA"/>
</dbReference>
<name>A0A8S1NTJ0_9CILI</name>